<comment type="subcellular location">
    <subcellularLocation>
        <location evidence="1 9">Nucleus</location>
    </subcellularLocation>
</comment>
<evidence type="ECO:0000256" key="7">
    <source>
        <dbReference type="ARBA" id="ARBA00023242"/>
    </source>
</evidence>
<gene>
    <name evidence="9" type="primary">LSM4</name>
    <name evidence="12" type="ORF">FFLO_00859</name>
</gene>
<name>A0A8K0JR16_9TREE</name>
<proteinExistence type="inferred from homology"/>
<dbReference type="SUPFAM" id="SSF50182">
    <property type="entry name" value="Sm-like ribonucleoproteins"/>
    <property type="match status" value="1"/>
</dbReference>
<dbReference type="Pfam" id="PF01423">
    <property type="entry name" value="LSM"/>
    <property type="match status" value="1"/>
</dbReference>
<feature type="domain" description="Sm" evidence="11">
    <location>
        <begin position="1"/>
        <end position="61"/>
    </location>
</feature>
<dbReference type="Gene3D" id="2.30.30.100">
    <property type="match status" value="1"/>
</dbReference>
<dbReference type="InterPro" id="IPR047575">
    <property type="entry name" value="Sm"/>
</dbReference>
<evidence type="ECO:0000256" key="9">
    <source>
        <dbReference type="RuleBase" id="RU365049"/>
    </source>
</evidence>
<dbReference type="GO" id="GO:0000398">
    <property type="term" value="P:mRNA splicing, via spliceosome"/>
    <property type="evidence" value="ECO:0007669"/>
    <property type="project" value="InterPro"/>
</dbReference>
<dbReference type="PROSITE" id="PS52002">
    <property type="entry name" value="SM"/>
    <property type="match status" value="1"/>
</dbReference>
<keyword evidence="4 9" id="KW-0747">Spliceosome</keyword>
<evidence type="ECO:0000256" key="8">
    <source>
        <dbReference type="ARBA" id="ARBA00023274"/>
    </source>
</evidence>
<reference evidence="12" key="1">
    <citation type="submission" date="2020-04" db="EMBL/GenBank/DDBJ databases">
        <title>Analysis of mating type loci in Filobasidium floriforme.</title>
        <authorList>
            <person name="Nowrousian M."/>
        </authorList>
    </citation>
    <scope>NUCLEOTIDE SEQUENCE</scope>
    <source>
        <strain evidence="12">CBS 6242</strain>
    </source>
</reference>
<evidence type="ECO:0000256" key="3">
    <source>
        <dbReference type="ARBA" id="ARBA00022664"/>
    </source>
</evidence>
<dbReference type="PANTHER" id="PTHR23338">
    <property type="entry name" value="SMALL NUCLEAR RIBONUCLEOPROTEIN SM"/>
    <property type="match status" value="1"/>
</dbReference>
<sequence length="133" mass="14043">MLVELKSGETYNGHMVDCDTFMNVTLRDVYLTSPDGEKFWKLKEVYIRGNVIKYLRVADQILDQVQEDQLKYREQARGGNGPNRGGRGGRGGFNNSDRGGRGGAGGGRGGGGGGGRGGPGRGGPGRGGRGRGQ</sequence>
<organism evidence="12 13">
    <name type="scientific">Filobasidium floriforme</name>
    <dbReference type="NCBI Taxonomy" id="5210"/>
    <lineage>
        <taxon>Eukaryota</taxon>
        <taxon>Fungi</taxon>
        <taxon>Dikarya</taxon>
        <taxon>Basidiomycota</taxon>
        <taxon>Agaricomycotina</taxon>
        <taxon>Tremellomycetes</taxon>
        <taxon>Filobasidiales</taxon>
        <taxon>Filobasidiaceae</taxon>
        <taxon>Filobasidium</taxon>
    </lineage>
</organism>
<evidence type="ECO:0000313" key="13">
    <source>
        <dbReference type="Proteomes" id="UP000812966"/>
    </source>
</evidence>
<evidence type="ECO:0000256" key="10">
    <source>
        <dbReference type="SAM" id="MobiDB-lite"/>
    </source>
</evidence>
<feature type="compositionally biased region" description="Gly residues" evidence="10">
    <location>
        <begin position="101"/>
        <end position="127"/>
    </location>
</feature>
<accession>A0A8K0JR16</accession>
<dbReference type="SMART" id="SM00651">
    <property type="entry name" value="Sm"/>
    <property type="match status" value="1"/>
</dbReference>
<dbReference type="EMBL" id="JABELV010000010">
    <property type="protein sequence ID" value="KAG7571186.1"/>
    <property type="molecule type" value="Genomic_DNA"/>
</dbReference>
<protein>
    <recommendedName>
        <fullName evidence="9">LSM complex subunit LSM4</fullName>
    </recommendedName>
</protein>
<dbReference type="InterPro" id="IPR034101">
    <property type="entry name" value="Lsm4"/>
</dbReference>
<keyword evidence="7 9" id="KW-0539">Nucleus</keyword>
<dbReference type="InterPro" id="IPR010920">
    <property type="entry name" value="LSM_dom_sf"/>
</dbReference>
<feature type="compositionally biased region" description="Gly residues" evidence="10">
    <location>
        <begin position="78"/>
        <end position="92"/>
    </location>
</feature>
<dbReference type="GO" id="GO:0005681">
    <property type="term" value="C:spliceosomal complex"/>
    <property type="evidence" value="ECO:0007669"/>
    <property type="project" value="UniProtKB-UniRule"/>
</dbReference>
<keyword evidence="8 9" id="KW-0687">Ribonucleoprotein</keyword>
<dbReference type="GO" id="GO:0003723">
    <property type="term" value="F:RNA binding"/>
    <property type="evidence" value="ECO:0007669"/>
    <property type="project" value="UniProtKB-KW"/>
</dbReference>
<dbReference type="InterPro" id="IPR027141">
    <property type="entry name" value="LSm4/Sm_D1/D3"/>
</dbReference>
<evidence type="ECO:0000256" key="2">
    <source>
        <dbReference type="ARBA" id="ARBA00006850"/>
    </source>
</evidence>
<evidence type="ECO:0000256" key="5">
    <source>
        <dbReference type="ARBA" id="ARBA00022884"/>
    </source>
</evidence>
<feature type="region of interest" description="Disordered" evidence="10">
    <location>
        <begin position="72"/>
        <end position="133"/>
    </location>
</feature>
<dbReference type="AlphaFoldDB" id="A0A8K0JR16"/>
<evidence type="ECO:0000259" key="11">
    <source>
        <dbReference type="PROSITE" id="PS52002"/>
    </source>
</evidence>
<evidence type="ECO:0000256" key="6">
    <source>
        <dbReference type="ARBA" id="ARBA00023187"/>
    </source>
</evidence>
<comment type="function">
    <text evidence="9">Binds specifically to the 3'-terminal U-tract of U6 snRNA.</text>
</comment>
<comment type="subunit">
    <text evidence="9">LSm subunits form a heteromer with a doughnut shape.</text>
</comment>
<keyword evidence="6 9" id="KW-0508">mRNA splicing</keyword>
<evidence type="ECO:0000256" key="1">
    <source>
        <dbReference type="ARBA" id="ARBA00004123"/>
    </source>
</evidence>
<comment type="caution">
    <text evidence="12">The sequence shown here is derived from an EMBL/GenBank/DDBJ whole genome shotgun (WGS) entry which is preliminary data.</text>
</comment>
<dbReference type="Proteomes" id="UP000812966">
    <property type="component" value="Unassembled WGS sequence"/>
</dbReference>
<keyword evidence="3 9" id="KW-0507">mRNA processing</keyword>
<keyword evidence="5 9" id="KW-0694">RNA-binding</keyword>
<dbReference type="InterPro" id="IPR001163">
    <property type="entry name" value="Sm_dom_euk/arc"/>
</dbReference>
<keyword evidence="13" id="KW-1185">Reference proteome</keyword>
<comment type="similarity">
    <text evidence="2 9">Belongs to the snRNP Sm proteins family.</text>
</comment>
<evidence type="ECO:0000313" key="12">
    <source>
        <dbReference type="EMBL" id="KAG7571186.1"/>
    </source>
</evidence>
<dbReference type="GO" id="GO:0097525">
    <property type="term" value="C:spliceosomal snRNP complex"/>
    <property type="evidence" value="ECO:0007669"/>
    <property type="project" value="UniProtKB-ARBA"/>
</dbReference>
<dbReference type="CDD" id="cd01723">
    <property type="entry name" value="LSm4"/>
    <property type="match status" value="1"/>
</dbReference>
<evidence type="ECO:0000256" key="4">
    <source>
        <dbReference type="ARBA" id="ARBA00022728"/>
    </source>
</evidence>
<dbReference type="GO" id="GO:0000956">
    <property type="term" value="P:nuclear-transcribed mRNA catabolic process"/>
    <property type="evidence" value="ECO:0007669"/>
    <property type="project" value="UniProtKB-UniRule"/>
</dbReference>